<evidence type="ECO:0000256" key="2">
    <source>
        <dbReference type="ARBA" id="ARBA00023008"/>
    </source>
</evidence>
<keyword evidence="2" id="KW-0186">Copper</keyword>
<dbReference type="Gene3D" id="1.20.58.1000">
    <property type="entry name" value="Metal-sensitive repressor, helix protomer"/>
    <property type="match status" value="1"/>
</dbReference>
<evidence type="ECO:0000256" key="1">
    <source>
        <dbReference type="ARBA" id="ARBA00005428"/>
    </source>
</evidence>
<dbReference type="CDD" id="cd10148">
    <property type="entry name" value="CsoR-like_DUF156"/>
    <property type="match status" value="1"/>
</dbReference>
<dbReference type="RefSeq" id="WP_207279283.1">
    <property type="nucleotide sequence ID" value="NZ_JAFLEQ010000016.1"/>
</dbReference>
<dbReference type="PANTHER" id="PTHR33677">
    <property type="entry name" value="TRANSCRIPTIONAL REPRESSOR FRMR-RELATED"/>
    <property type="match status" value="1"/>
</dbReference>
<sequence>MSDYTLFLDDESKRAVRNRLSRARGQLEAVIRQIDEGDACLDILPQMVAADKAVNRATFAMLLAAMRNCAKDPENHPEESEQLQKIFLSLA</sequence>
<comment type="similarity">
    <text evidence="1">Belongs to the CsoR family.</text>
</comment>
<protein>
    <submittedName>
        <fullName evidence="3">Metal-sensitive transcriptional regulator</fullName>
    </submittedName>
</protein>
<dbReference type="AlphaFoldDB" id="A0A939E0Q4"/>
<evidence type="ECO:0000313" key="3">
    <source>
        <dbReference type="EMBL" id="MBN9644814.1"/>
    </source>
</evidence>
<dbReference type="GO" id="GO:0045892">
    <property type="term" value="P:negative regulation of DNA-templated transcription"/>
    <property type="evidence" value="ECO:0007669"/>
    <property type="project" value="UniProtKB-ARBA"/>
</dbReference>
<name>A0A939E0Q4_9CORY</name>
<dbReference type="GO" id="GO:0003677">
    <property type="term" value="F:DNA binding"/>
    <property type="evidence" value="ECO:0007669"/>
    <property type="project" value="InterPro"/>
</dbReference>
<dbReference type="InterPro" id="IPR038390">
    <property type="entry name" value="Metal_Tscrpt_repr_sf"/>
</dbReference>
<dbReference type="EMBL" id="JAFLEQ010000016">
    <property type="protein sequence ID" value="MBN9644814.1"/>
    <property type="molecule type" value="Genomic_DNA"/>
</dbReference>
<evidence type="ECO:0000313" key="4">
    <source>
        <dbReference type="Proteomes" id="UP000664332"/>
    </source>
</evidence>
<reference evidence="3" key="1">
    <citation type="submission" date="2021-03" db="EMBL/GenBank/DDBJ databases">
        <authorList>
            <person name="Sun Q."/>
        </authorList>
    </citation>
    <scope>NUCLEOTIDE SEQUENCE</scope>
    <source>
        <strain evidence="3">CCM 8862</strain>
    </source>
</reference>
<keyword evidence="4" id="KW-1185">Reference proteome</keyword>
<dbReference type="Pfam" id="PF02583">
    <property type="entry name" value="Trns_repr_metal"/>
    <property type="match status" value="1"/>
</dbReference>
<accession>A0A939E0Q4</accession>
<dbReference type="GO" id="GO:0046872">
    <property type="term" value="F:metal ion binding"/>
    <property type="evidence" value="ECO:0007669"/>
    <property type="project" value="InterPro"/>
</dbReference>
<proteinExistence type="inferred from homology"/>
<dbReference type="PANTHER" id="PTHR33677:SF5">
    <property type="entry name" value="TRANSCRIPTIONAL REPRESSOR FRMR"/>
    <property type="match status" value="1"/>
</dbReference>
<dbReference type="InterPro" id="IPR003735">
    <property type="entry name" value="Metal_Tscrpt_repr"/>
</dbReference>
<comment type="caution">
    <text evidence="3">The sequence shown here is derived from an EMBL/GenBank/DDBJ whole genome shotgun (WGS) entry which is preliminary data.</text>
</comment>
<dbReference type="Proteomes" id="UP000664332">
    <property type="component" value="Unassembled WGS sequence"/>
</dbReference>
<organism evidence="3 4">
    <name type="scientific">Corynebacterium mendelii</name>
    <dbReference type="NCBI Taxonomy" id="2765362"/>
    <lineage>
        <taxon>Bacteria</taxon>
        <taxon>Bacillati</taxon>
        <taxon>Actinomycetota</taxon>
        <taxon>Actinomycetes</taxon>
        <taxon>Mycobacteriales</taxon>
        <taxon>Corynebacteriaceae</taxon>
        <taxon>Corynebacterium</taxon>
    </lineage>
</organism>
<gene>
    <name evidence="3" type="ORF">JZY06_09365</name>
</gene>